<reference evidence="3" key="1">
    <citation type="submission" date="2023-07" db="EMBL/GenBank/DDBJ databases">
        <title>Description of three actinobacteria isolated from air of manufacturing shop in a pharmaceutical factory.</title>
        <authorList>
            <person name="Zhang D.-F."/>
        </authorList>
    </citation>
    <scope>NUCLEOTIDE SEQUENCE [LARGE SCALE GENOMIC DNA]</scope>
    <source>
        <strain evidence="3">CCTCC AB 2011122</strain>
    </source>
</reference>
<protein>
    <recommendedName>
        <fullName evidence="4">Peptide chain release factor 1</fullName>
    </recommendedName>
</protein>
<evidence type="ECO:0008006" key="4">
    <source>
        <dbReference type="Google" id="ProtNLM"/>
    </source>
</evidence>
<keyword evidence="3" id="KW-1185">Reference proteome</keyword>
<feature type="region of interest" description="Disordered" evidence="1">
    <location>
        <begin position="175"/>
        <end position="198"/>
    </location>
</feature>
<comment type="caution">
    <text evidence="2">The sequence shown here is derived from an EMBL/GenBank/DDBJ whole genome shotgun (WGS) entry which is preliminary data.</text>
</comment>
<evidence type="ECO:0000256" key="1">
    <source>
        <dbReference type="SAM" id="MobiDB-lite"/>
    </source>
</evidence>
<organism evidence="2 3">
    <name type="scientific">Agromyces indicus</name>
    <dbReference type="NCBI Taxonomy" id="758919"/>
    <lineage>
        <taxon>Bacteria</taxon>
        <taxon>Bacillati</taxon>
        <taxon>Actinomycetota</taxon>
        <taxon>Actinomycetes</taxon>
        <taxon>Micrococcales</taxon>
        <taxon>Microbacteriaceae</taxon>
        <taxon>Agromyces</taxon>
    </lineage>
</organism>
<name>A0ABU1FM62_9MICO</name>
<accession>A0ABU1FM62</accession>
<dbReference type="RefSeq" id="WP_310521201.1">
    <property type="nucleotide sequence ID" value="NZ_BAABBS010000001.1"/>
</dbReference>
<evidence type="ECO:0000313" key="2">
    <source>
        <dbReference type="EMBL" id="MDR5692828.1"/>
    </source>
</evidence>
<sequence length="394" mass="42372">MTVHYELPTPSDFKTLAGEHHPAVTIYASTAPIVSERERAETAVKSAFDEALDRLRADGEEPAAIDALKVERDRVLADKTVWGSLSRSLAVFAAPGATEVYVLPNRLDDAVHVGSHFTLGQLLRAPSQDQEAYAVTLSSNEWALWHALPTARAEEMPLDPNLPKNLEEAVNRDLGEPIRKKGAGHGDRGTPEQDRRPEIQDNYAKQVADAVWQALHAEDPDGRVPLFVFAAEPLLTSFMERAHNGRRVVAVPGGADRLNAAEIDEELRRQLASLNVHEAKSALKGLADGSAGRVERDLAAIGRMAAEGGVETLWFDFTTSVNGTLDAESGAVEFATSNGGGPALADGTRAGDILPQLAMMVLSRGGKVVTVRGDDLQDTEWTGPAVAELRFALT</sequence>
<dbReference type="Pfam" id="PF18845">
    <property type="entry name" value="baeRF_family3"/>
    <property type="match status" value="1"/>
</dbReference>
<dbReference type="Proteomes" id="UP001260072">
    <property type="component" value="Unassembled WGS sequence"/>
</dbReference>
<evidence type="ECO:0000313" key="3">
    <source>
        <dbReference type="Proteomes" id="UP001260072"/>
    </source>
</evidence>
<proteinExistence type="predicted"/>
<gene>
    <name evidence="2" type="ORF">RH861_12225</name>
</gene>
<dbReference type="EMBL" id="JAVKGS010000003">
    <property type="protein sequence ID" value="MDR5692828.1"/>
    <property type="molecule type" value="Genomic_DNA"/>
</dbReference>
<dbReference type="InterPro" id="IPR041289">
    <property type="entry name" value="Bact_RF_family3"/>
</dbReference>